<dbReference type="PANTHER" id="PTHR31571">
    <property type="entry name" value="ALTERED INHERITANCE OF MITOCHONDRIA PROTEIN 6"/>
    <property type="match status" value="1"/>
</dbReference>
<name>A0A0H2RUD4_9AGAM</name>
<dbReference type="Proteomes" id="UP000053477">
    <property type="component" value="Unassembled WGS sequence"/>
</dbReference>
<evidence type="ECO:0000256" key="2">
    <source>
        <dbReference type="ARBA" id="ARBA00014286"/>
    </source>
</evidence>
<reference evidence="3 4" key="1">
    <citation type="submission" date="2015-04" db="EMBL/GenBank/DDBJ databases">
        <title>Complete genome sequence of Schizopora paradoxa KUC8140, a cosmopolitan wood degrader in East Asia.</title>
        <authorList>
            <consortium name="DOE Joint Genome Institute"/>
            <person name="Min B."/>
            <person name="Park H."/>
            <person name="Jang Y."/>
            <person name="Kim J.-J."/>
            <person name="Kim K.H."/>
            <person name="Pangilinan J."/>
            <person name="Lipzen A."/>
            <person name="Riley R."/>
            <person name="Grigoriev I.V."/>
            <person name="Spatafora J.W."/>
            <person name="Choi I.-G."/>
        </authorList>
    </citation>
    <scope>NUCLEOTIDE SEQUENCE [LARGE SCALE GENOMIC DNA]</scope>
    <source>
        <strain evidence="3 4">KUC8140</strain>
    </source>
</reference>
<organism evidence="3 4">
    <name type="scientific">Schizopora paradoxa</name>
    <dbReference type="NCBI Taxonomy" id="27342"/>
    <lineage>
        <taxon>Eukaryota</taxon>
        <taxon>Fungi</taxon>
        <taxon>Dikarya</taxon>
        <taxon>Basidiomycota</taxon>
        <taxon>Agaricomycotina</taxon>
        <taxon>Agaricomycetes</taxon>
        <taxon>Hymenochaetales</taxon>
        <taxon>Schizoporaceae</taxon>
        <taxon>Schizopora</taxon>
    </lineage>
</organism>
<protein>
    <recommendedName>
        <fullName evidence="2">Altered inheritance of mitochondria protein 6</fullName>
    </recommendedName>
</protein>
<dbReference type="AlphaFoldDB" id="A0A0H2RUD4"/>
<gene>
    <name evidence="3" type="ORF">SCHPADRAFT_824485</name>
</gene>
<accession>A0A0H2RUD4</accession>
<comment type="similarity">
    <text evidence="1">Belongs to the AIM6 family.</text>
</comment>
<sequence>ALSLGIPCIEVDVWLVDGVLFAGHEPQDLSPDRTLERLYLTPLLDILSKANPDTESDKSGKGWNGVFARASKQELMLMIDIKSDGEALWPALLDALQPFRERGWLTTYHYPPAANATGNIADFHDDGSGEFTLGPLRIVGTGNTPIGRVYTQQPARDVFYDAPLKAEWTPALAPMASSKWLLSSYLSLPPYALPPAMRKGAIKELRRYSEEAHARGIKARWWGSARWPAVVRRRVWEVQREAGVDWMNADDLAE</sequence>
<dbReference type="InParanoid" id="A0A0H2RUD4"/>
<dbReference type="GO" id="GO:0008081">
    <property type="term" value="F:phosphoric diester hydrolase activity"/>
    <property type="evidence" value="ECO:0007669"/>
    <property type="project" value="InterPro"/>
</dbReference>
<evidence type="ECO:0000256" key="1">
    <source>
        <dbReference type="ARBA" id="ARBA00008858"/>
    </source>
</evidence>
<feature type="non-terminal residue" evidence="3">
    <location>
        <position position="1"/>
    </location>
</feature>
<evidence type="ECO:0000313" key="4">
    <source>
        <dbReference type="Proteomes" id="UP000053477"/>
    </source>
</evidence>
<dbReference type="OrthoDB" id="4153866at2759"/>
<dbReference type="PANTHER" id="PTHR31571:SF1">
    <property type="entry name" value="ALTERED INHERITANCE OF MITOCHONDRIA PROTEIN 6"/>
    <property type="match status" value="1"/>
</dbReference>
<proteinExistence type="inferred from homology"/>
<dbReference type="GO" id="GO:0006629">
    <property type="term" value="P:lipid metabolic process"/>
    <property type="evidence" value="ECO:0007669"/>
    <property type="project" value="InterPro"/>
</dbReference>
<evidence type="ECO:0000313" key="3">
    <source>
        <dbReference type="EMBL" id="KLO15635.1"/>
    </source>
</evidence>
<dbReference type="InterPro" id="IPR017946">
    <property type="entry name" value="PLC-like_Pdiesterase_TIM-brl"/>
</dbReference>
<dbReference type="STRING" id="27342.A0A0H2RUD4"/>
<keyword evidence="4" id="KW-1185">Reference proteome</keyword>
<dbReference type="InterPro" id="IPR051236">
    <property type="entry name" value="HAT_RTT109-like"/>
</dbReference>
<dbReference type="EMBL" id="KQ085927">
    <property type="protein sequence ID" value="KLO15635.1"/>
    <property type="molecule type" value="Genomic_DNA"/>
</dbReference>
<dbReference type="SUPFAM" id="SSF51695">
    <property type="entry name" value="PLC-like phosphodiesterases"/>
    <property type="match status" value="1"/>
</dbReference>